<reference evidence="2 3" key="1">
    <citation type="submission" date="2020-08" db="EMBL/GenBank/DDBJ databases">
        <title>Croceimicrobium hydrocarbonivorans gen. nov., sp. nov., a novel marine bacterium isolated from a bacterial consortium that degrades polyethylene terephthalate.</title>
        <authorList>
            <person name="Liu R."/>
        </authorList>
    </citation>
    <scope>NUCLEOTIDE SEQUENCE [LARGE SCALE GENOMIC DNA]</scope>
    <source>
        <strain evidence="2 3">A20-9</strain>
    </source>
</reference>
<evidence type="ECO:0000313" key="3">
    <source>
        <dbReference type="Proteomes" id="UP000516305"/>
    </source>
</evidence>
<keyword evidence="3" id="KW-1185">Reference proteome</keyword>
<evidence type="ECO:0008006" key="4">
    <source>
        <dbReference type="Google" id="ProtNLM"/>
    </source>
</evidence>
<evidence type="ECO:0000256" key="1">
    <source>
        <dbReference type="SAM" id="SignalP"/>
    </source>
</evidence>
<name>A0A7H0VCT4_9FLAO</name>
<dbReference type="Proteomes" id="UP000516305">
    <property type="component" value="Chromosome"/>
</dbReference>
<dbReference type="RefSeq" id="WP_210758064.1">
    <property type="nucleotide sequence ID" value="NZ_CP060139.1"/>
</dbReference>
<dbReference type="EMBL" id="CP060139">
    <property type="protein sequence ID" value="QNR23532.1"/>
    <property type="molecule type" value="Genomic_DNA"/>
</dbReference>
<feature type="chain" id="PRO_5028914280" description="Lipoprotein" evidence="1">
    <location>
        <begin position="22"/>
        <end position="467"/>
    </location>
</feature>
<organism evidence="2 3">
    <name type="scientific">Croceimicrobium hydrocarbonivorans</name>
    <dbReference type="NCBI Taxonomy" id="2761580"/>
    <lineage>
        <taxon>Bacteria</taxon>
        <taxon>Pseudomonadati</taxon>
        <taxon>Bacteroidota</taxon>
        <taxon>Flavobacteriia</taxon>
        <taxon>Flavobacteriales</taxon>
        <taxon>Owenweeksiaceae</taxon>
        <taxon>Croceimicrobium</taxon>
    </lineage>
</organism>
<evidence type="ECO:0000313" key="2">
    <source>
        <dbReference type="EMBL" id="QNR23532.1"/>
    </source>
</evidence>
<keyword evidence="1" id="KW-0732">Signal</keyword>
<dbReference type="KEGG" id="chyd:H4K34_14260"/>
<dbReference type="PROSITE" id="PS51257">
    <property type="entry name" value="PROKAR_LIPOPROTEIN"/>
    <property type="match status" value="1"/>
</dbReference>
<protein>
    <recommendedName>
        <fullName evidence="4">Lipoprotein</fullName>
    </recommendedName>
</protein>
<sequence>MLDFKKISVLLLFSLAFSACTRDVPEDSSQGGSNPEPNDVVMNGYGFGDLQGQLVALNDTFILNNKTGSGQLEYTYRAYAEPVTFQSGASTTTLSATAIFAIRDMVFVTWHIPSAAYGGAICAYKQSGIGRYTFTDRVDFPEADYIELSASENSSTGYYEVFMVGQRDPDLSNYVLEGHRGAVVTRIDYDFVNDEFWEPSAKELPLPGTSANDIVAAAAHYYVITGDGAGGSDGGLYQIDRSMSMVEKADQLSIDDGIAIITDPLSQSVNPGVTSTADIYTLDRSGSDFRIKRASLSYDYVSDQTNFSNLSVYTDNTAGPSITPIDGERGDLTWAQGFGAGASKTDSLMIAVGYEGVFGAGTSAGASFTSAVNFGPCLATEYDAGLGVLYYADANDGVRVVAMGSYAANDGNLSVYDLIGNFVPPTDTLSGTVLPSTFYIKEISLYRSRNIALATGDAGVYFLQRNK</sequence>
<proteinExistence type="predicted"/>
<dbReference type="AlphaFoldDB" id="A0A7H0VCT4"/>
<feature type="signal peptide" evidence="1">
    <location>
        <begin position="1"/>
        <end position="21"/>
    </location>
</feature>
<accession>A0A7H0VCT4</accession>
<gene>
    <name evidence="2" type="ORF">H4K34_14260</name>
</gene>